<reference evidence="3" key="1">
    <citation type="journal article" date="2021" name="PeerJ">
        <title>Extensive microbial diversity within the chicken gut microbiome revealed by metagenomics and culture.</title>
        <authorList>
            <person name="Gilroy R."/>
            <person name="Ravi A."/>
            <person name="Getino M."/>
            <person name="Pursley I."/>
            <person name="Horton D.L."/>
            <person name="Alikhan N.F."/>
            <person name="Baker D."/>
            <person name="Gharbi K."/>
            <person name="Hall N."/>
            <person name="Watson M."/>
            <person name="Adriaenssens E.M."/>
            <person name="Foster-Nyarko E."/>
            <person name="Jarju S."/>
            <person name="Secka A."/>
            <person name="Antonio M."/>
            <person name="Oren A."/>
            <person name="Chaudhuri R.R."/>
            <person name="La Ragione R."/>
            <person name="Hildebrand F."/>
            <person name="Pallen M.J."/>
        </authorList>
    </citation>
    <scope>NUCLEOTIDE SEQUENCE</scope>
    <source>
        <strain evidence="3">8470</strain>
    </source>
</reference>
<proteinExistence type="inferred from homology"/>
<dbReference type="PANTHER" id="PTHR34039:SF1">
    <property type="entry name" value="UPF0102 PROTEIN YRAN"/>
    <property type="match status" value="1"/>
</dbReference>
<dbReference type="InterPro" id="IPR011856">
    <property type="entry name" value="tRNA_endonuc-like_dom_sf"/>
</dbReference>
<dbReference type="AlphaFoldDB" id="A0A948TMC4"/>
<dbReference type="EMBL" id="JAHLFJ010000042">
    <property type="protein sequence ID" value="MBU3855745.1"/>
    <property type="molecule type" value="Genomic_DNA"/>
</dbReference>
<dbReference type="InterPro" id="IPR003509">
    <property type="entry name" value="UPF0102_YraN-like"/>
</dbReference>
<name>A0A948TMC4_9BACT</name>
<dbReference type="CDD" id="cd20736">
    <property type="entry name" value="PoNe_Nuclease"/>
    <property type="match status" value="1"/>
</dbReference>
<accession>A0A948TMC4</accession>
<gene>
    <name evidence="3" type="ORF">H9928_04155</name>
</gene>
<evidence type="ECO:0000313" key="3">
    <source>
        <dbReference type="EMBL" id="MBU3855745.1"/>
    </source>
</evidence>
<organism evidence="3 4">
    <name type="scientific">Candidatus Phocaeicola excrementipullorum</name>
    <dbReference type="NCBI Taxonomy" id="2838731"/>
    <lineage>
        <taxon>Bacteria</taxon>
        <taxon>Pseudomonadati</taxon>
        <taxon>Bacteroidota</taxon>
        <taxon>Bacteroidia</taxon>
        <taxon>Bacteroidales</taxon>
        <taxon>Bacteroidaceae</taxon>
        <taxon>Phocaeicola</taxon>
    </lineage>
</organism>
<comment type="similarity">
    <text evidence="1 2">Belongs to the UPF0102 family.</text>
</comment>
<sequence>MAAHNELGKEGETAAVSFLQKKGYLIRHTDWHDGKKDLDIVAEKDHTLIVIEVKTRRNDKYGQPQEAVTDRKIRHIVSSTDSYLNRFEIDLPVRFDIITLIGERPPFDIEHIENAFLPPIW</sequence>
<reference evidence="3" key="2">
    <citation type="submission" date="2021-04" db="EMBL/GenBank/DDBJ databases">
        <authorList>
            <person name="Gilroy R."/>
        </authorList>
    </citation>
    <scope>NUCLEOTIDE SEQUENCE</scope>
    <source>
        <strain evidence="3">8470</strain>
    </source>
</reference>
<dbReference type="Pfam" id="PF02021">
    <property type="entry name" value="UPF0102"/>
    <property type="match status" value="1"/>
</dbReference>
<comment type="caution">
    <text evidence="3">The sequence shown here is derived from an EMBL/GenBank/DDBJ whole genome shotgun (WGS) entry which is preliminary data.</text>
</comment>
<evidence type="ECO:0000313" key="4">
    <source>
        <dbReference type="Proteomes" id="UP000784286"/>
    </source>
</evidence>
<dbReference type="SUPFAM" id="SSF52980">
    <property type="entry name" value="Restriction endonuclease-like"/>
    <property type="match status" value="1"/>
</dbReference>
<protein>
    <recommendedName>
        <fullName evidence="2">UPF0102 protein H9928_04155</fullName>
    </recommendedName>
</protein>
<dbReference type="PANTHER" id="PTHR34039">
    <property type="entry name" value="UPF0102 PROTEIN YRAN"/>
    <property type="match status" value="1"/>
</dbReference>
<dbReference type="HAMAP" id="MF_00048">
    <property type="entry name" value="UPF0102"/>
    <property type="match status" value="1"/>
</dbReference>
<dbReference type="Proteomes" id="UP000784286">
    <property type="component" value="Unassembled WGS sequence"/>
</dbReference>
<dbReference type="InterPro" id="IPR011335">
    <property type="entry name" value="Restrct_endonuc-II-like"/>
</dbReference>
<evidence type="ECO:0000256" key="2">
    <source>
        <dbReference type="HAMAP-Rule" id="MF_00048"/>
    </source>
</evidence>
<dbReference type="GO" id="GO:0003676">
    <property type="term" value="F:nucleic acid binding"/>
    <property type="evidence" value="ECO:0007669"/>
    <property type="project" value="InterPro"/>
</dbReference>
<dbReference type="Gene3D" id="3.40.1350.10">
    <property type="match status" value="1"/>
</dbReference>
<evidence type="ECO:0000256" key="1">
    <source>
        <dbReference type="ARBA" id="ARBA00006738"/>
    </source>
</evidence>